<organism evidence="3">
    <name type="scientific">marine sediment metagenome</name>
    <dbReference type="NCBI Taxonomy" id="412755"/>
    <lineage>
        <taxon>unclassified sequences</taxon>
        <taxon>metagenomes</taxon>
        <taxon>ecological metagenomes</taxon>
    </lineage>
</organism>
<accession>A0A0F9A0N0</accession>
<dbReference type="InterPro" id="IPR050239">
    <property type="entry name" value="Sigma-70_RNA_pol_init_factors"/>
</dbReference>
<dbReference type="PANTHER" id="PTHR30603">
    <property type="entry name" value="RNA POLYMERASE SIGMA FACTOR RPO"/>
    <property type="match status" value="1"/>
</dbReference>
<dbReference type="InterPro" id="IPR011032">
    <property type="entry name" value="GroES-like_sf"/>
</dbReference>
<feature type="region of interest" description="Disordered" evidence="1">
    <location>
        <begin position="241"/>
        <end position="262"/>
    </location>
</feature>
<dbReference type="Gene3D" id="3.90.180.10">
    <property type="entry name" value="Medium-chain alcohol dehydrogenases, catalytic domain"/>
    <property type="match status" value="1"/>
</dbReference>
<dbReference type="SUPFAM" id="SSF50129">
    <property type="entry name" value="GroES-like"/>
    <property type="match status" value="1"/>
</dbReference>
<proteinExistence type="predicted"/>
<dbReference type="SUPFAM" id="SSF88946">
    <property type="entry name" value="Sigma2 domain of RNA polymerase sigma factors"/>
    <property type="match status" value="1"/>
</dbReference>
<feature type="domain" description="RNA polymerase sigma-70 region 2" evidence="2">
    <location>
        <begin position="333"/>
        <end position="389"/>
    </location>
</feature>
<dbReference type="Pfam" id="PF04542">
    <property type="entry name" value="Sigma70_r2"/>
    <property type="match status" value="1"/>
</dbReference>
<gene>
    <name evidence="3" type="ORF">LCGC14_2630130</name>
</gene>
<dbReference type="Gene3D" id="1.10.601.10">
    <property type="entry name" value="RNA Polymerase Primary Sigma Factor"/>
    <property type="match status" value="1"/>
</dbReference>
<reference evidence="3" key="1">
    <citation type="journal article" date="2015" name="Nature">
        <title>Complex archaea that bridge the gap between prokaryotes and eukaryotes.</title>
        <authorList>
            <person name="Spang A."/>
            <person name="Saw J.H."/>
            <person name="Jorgensen S.L."/>
            <person name="Zaremba-Niedzwiedzka K."/>
            <person name="Martijn J."/>
            <person name="Lind A.E."/>
            <person name="van Eijk R."/>
            <person name="Schleper C."/>
            <person name="Guy L."/>
            <person name="Ettema T.J."/>
        </authorList>
    </citation>
    <scope>NUCLEOTIDE SEQUENCE</scope>
</reference>
<evidence type="ECO:0000313" key="3">
    <source>
        <dbReference type="EMBL" id="KKK99698.1"/>
    </source>
</evidence>
<comment type="caution">
    <text evidence="3">The sequence shown here is derived from an EMBL/GenBank/DDBJ whole genome shotgun (WGS) entry which is preliminary data.</text>
</comment>
<sequence length="445" mass="50672">MTWITFSGMQVQHDLMAGPVTRGLCSGHRKCGCAVNSLGIQWLYKTMDSQEMSVRRIVFIKTGAAIRESPLRALRPGEVLVRARCSLVSVGTETTLYLSSRWGLDPDAGAREDQWDFEDYGSGERWDMERNRGFPGYALAGDVIAVGQKVDDFVKGDRVIALHHHADLAIFPDTHGPLRSETKKTVYRLYHQGESVESLARRFCRTKASIYRIISEMRAHEMLELPLDYMPNELFAHVRSQKREKTVTGPMPSNDQSARKARLPSGLPPYLASLYDVPLLTREQEAHLFRKMNYLKYKATQLREKLDPTRPKSSLMDQIERVYDEAVATKNRIVRANLRLVVSIAKRHVGAPEDFFELVSDGNMSLIRAVEKFDFSRGNKFSTYSSWAIMKNYAKSIPEESYQLENFVTGTQELMEGTGQARNLGDTKEERLPGLRAELHRFVNK</sequence>
<dbReference type="EMBL" id="LAZR01045091">
    <property type="protein sequence ID" value="KKK99698.1"/>
    <property type="molecule type" value="Genomic_DNA"/>
</dbReference>
<feature type="non-terminal residue" evidence="3">
    <location>
        <position position="445"/>
    </location>
</feature>
<evidence type="ECO:0000256" key="1">
    <source>
        <dbReference type="SAM" id="MobiDB-lite"/>
    </source>
</evidence>
<protein>
    <recommendedName>
        <fullName evidence="2">RNA polymerase sigma-70 region 2 domain-containing protein</fullName>
    </recommendedName>
</protein>
<dbReference type="GO" id="GO:0006352">
    <property type="term" value="P:DNA-templated transcription initiation"/>
    <property type="evidence" value="ECO:0007669"/>
    <property type="project" value="InterPro"/>
</dbReference>
<dbReference type="GO" id="GO:0003700">
    <property type="term" value="F:DNA-binding transcription factor activity"/>
    <property type="evidence" value="ECO:0007669"/>
    <property type="project" value="InterPro"/>
</dbReference>
<dbReference type="InterPro" id="IPR007627">
    <property type="entry name" value="RNA_pol_sigma70_r2"/>
</dbReference>
<dbReference type="InterPro" id="IPR013325">
    <property type="entry name" value="RNA_pol_sigma_r2"/>
</dbReference>
<evidence type="ECO:0000259" key="2">
    <source>
        <dbReference type="Pfam" id="PF04542"/>
    </source>
</evidence>
<name>A0A0F9A0N0_9ZZZZ</name>
<dbReference type="PANTHER" id="PTHR30603:SF60">
    <property type="entry name" value="RNA POLYMERASE SIGMA FACTOR RPOD"/>
    <property type="match status" value="1"/>
</dbReference>
<dbReference type="AlphaFoldDB" id="A0A0F9A0N0"/>